<accession>A0A9W7EX03</accession>
<dbReference type="AlphaFoldDB" id="A0A9W7EX03"/>
<evidence type="ECO:0000313" key="2">
    <source>
        <dbReference type="EMBL" id="GMH93410.1"/>
    </source>
</evidence>
<gene>
    <name evidence="2" type="ORF">TL16_g12620</name>
</gene>
<comment type="caution">
    <text evidence="2">The sequence shown here is derived from an EMBL/GenBank/DDBJ whole genome shotgun (WGS) entry which is preliminary data.</text>
</comment>
<reference evidence="3" key="1">
    <citation type="journal article" date="2023" name="Commun. Biol.">
        <title>Genome analysis of Parmales, the sister group of diatoms, reveals the evolutionary specialization of diatoms from phago-mixotrophs to photoautotrophs.</title>
        <authorList>
            <person name="Ban H."/>
            <person name="Sato S."/>
            <person name="Yoshikawa S."/>
            <person name="Yamada K."/>
            <person name="Nakamura Y."/>
            <person name="Ichinomiya M."/>
            <person name="Sato N."/>
            <person name="Blanc-Mathieu R."/>
            <person name="Endo H."/>
            <person name="Kuwata A."/>
            <person name="Ogata H."/>
        </authorList>
    </citation>
    <scope>NUCLEOTIDE SEQUENCE [LARGE SCALE GENOMIC DNA]</scope>
</reference>
<proteinExistence type="predicted"/>
<feature type="compositionally biased region" description="Basic and acidic residues" evidence="1">
    <location>
        <begin position="1"/>
        <end position="13"/>
    </location>
</feature>
<evidence type="ECO:0000313" key="3">
    <source>
        <dbReference type="Proteomes" id="UP001162640"/>
    </source>
</evidence>
<organism evidence="2 3">
    <name type="scientific">Triparma laevis f. inornata</name>
    <dbReference type="NCBI Taxonomy" id="1714386"/>
    <lineage>
        <taxon>Eukaryota</taxon>
        <taxon>Sar</taxon>
        <taxon>Stramenopiles</taxon>
        <taxon>Ochrophyta</taxon>
        <taxon>Bolidophyceae</taxon>
        <taxon>Parmales</taxon>
        <taxon>Triparmaceae</taxon>
        <taxon>Triparma</taxon>
    </lineage>
</organism>
<evidence type="ECO:0000256" key="1">
    <source>
        <dbReference type="SAM" id="MobiDB-lite"/>
    </source>
</evidence>
<name>A0A9W7EX03_9STRA</name>
<protein>
    <submittedName>
        <fullName evidence="2">Uncharacterized protein</fullName>
    </submittedName>
</protein>
<sequence>MTVRSRQDYHKELGTSAGSTPERPPMPPPLDLRLEMLKGGSRVRICEVRSGENGRMGCYMSTSTQFDEDQ</sequence>
<dbReference type="Proteomes" id="UP001162640">
    <property type="component" value="Unassembled WGS sequence"/>
</dbReference>
<feature type="region of interest" description="Disordered" evidence="1">
    <location>
        <begin position="1"/>
        <end position="29"/>
    </location>
</feature>
<dbReference type="EMBL" id="BLQM01000522">
    <property type="protein sequence ID" value="GMH93410.1"/>
    <property type="molecule type" value="Genomic_DNA"/>
</dbReference>